<organism evidence="1 2">
    <name type="scientific">Pseudophaeobacter arcticus</name>
    <dbReference type="NCBI Taxonomy" id="385492"/>
    <lineage>
        <taxon>Bacteria</taxon>
        <taxon>Pseudomonadati</taxon>
        <taxon>Pseudomonadota</taxon>
        <taxon>Alphaproteobacteria</taxon>
        <taxon>Rhodobacterales</taxon>
        <taxon>Paracoccaceae</taxon>
        <taxon>Pseudophaeobacter</taxon>
    </lineage>
</organism>
<evidence type="ECO:0000313" key="2">
    <source>
        <dbReference type="Proteomes" id="UP001441944"/>
    </source>
</evidence>
<dbReference type="Pfam" id="PF06835">
    <property type="entry name" value="LptC"/>
    <property type="match status" value="1"/>
</dbReference>
<reference evidence="1 2" key="1">
    <citation type="submission" date="2024-04" db="EMBL/GenBank/DDBJ databases">
        <title>Draft genome sequence of Pseudophaeobacter arcticus NBRC 116598.</title>
        <authorList>
            <person name="Miyakawa T."/>
            <person name="Kusuya Y."/>
            <person name="Miura T."/>
        </authorList>
    </citation>
    <scope>NUCLEOTIDE SEQUENCE [LARGE SCALE GENOMIC DNA]</scope>
    <source>
        <strain evidence="1 2">SU-CL00105</strain>
    </source>
</reference>
<comment type="caution">
    <text evidence="1">The sequence shown here is derived from an EMBL/GenBank/DDBJ whole genome shotgun (WGS) entry which is preliminary data.</text>
</comment>
<dbReference type="Gene3D" id="2.60.450.10">
    <property type="entry name" value="Lipopolysaccharide (LPS) transport protein A like domain"/>
    <property type="match status" value="1"/>
</dbReference>
<dbReference type="RefSeq" id="WP_348154138.1">
    <property type="nucleotide sequence ID" value="NZ_BAABWU010000001.1"/>
</dbReference>
<evidence type="ECO:0000313" key="1">
    <source>
        <dbReference type="EMBL" id="GAA6194738.1"/>
    </source>
</evidence>
<gene>
    <name evidence="1" type="primary">lptC</name>
    <name evidence="1" type="ORF">NBRC116598_01820</name>
</gene>
<sequence length="198" mass="21258">MDQYSRMVSYLKVFLPLAALALLSTLFLISPGSDTEAVIPFADREIEERLRGQQVTAPFFSGSTAQGDEIWVTAEMASASADQPVIANALRAEIRMVAGGQITLTSDRGTVHPDQDLARFVGNVEITTTDGMVVETEVLKTQLSKVHAESPGAIRATGDLGDLTAGHMEISSETVGGPVHLLFTNSVKLVYAPQKLER</sequence>
<keyword evidence="2" id="KW-1185">Reference proteome</keyword>
<proteinExistence type="predicted"/>
<dbReference type="Proteomes" id="UP001441944">
    <property type="component" value="Unassembled WGS sequence"/>
</dbReference>
<protein>
    <submittedName>
        <fullName evidence="1">LPS export ABC transporter periplasmic protein LptC</fullName>
    </submittedName>
</protein>
<dbReference type="EMBL" id="BAABWU010000001">
    <property type="protein sequence ID" value="GAA6194738.1"/>
    <property type="molecule type" value="Genomic_DNA"/>
</dbReference>
<name>A0ABQ0AFV8_9RHOB</name>
<accession>A0ABQ0AFV8</accession>
<dbReference type="InterPro" id="IPR010664">
    <property type="entry name" value="LipoPS_assembly_LptC-rel"/>
</dbReference>